<dbReference type="PROSITE" id="PS50864">
    <property type="entry name" value="SAND"/>
    <property type="match status" value="2"/>
</dbReference>
<evidence type="ECO:0008006" key="9">
    <source>
        <dbReference type="Google" id="ProtNLM"/>
    </source>
</evidence>
<dbReference type="EMBL" id="VCGU01000458">
    <property type="protein sequence ID" value="TRY63620.1"/>
    <property type="molecule type" value="Genomic_DNA"/>
</dbReference>
<evidence type="ECO:0000256" key="2">
    <source>
        <dbReference type="ARBA" id="ARBA00023163"/>
    </source>
</evidence>
<gene>
    <name evidence="7" type="ORF">TCAL_03551</name>
</gene>
<feature type="region of interest" description="Disordered" evidence="4">
    <location>
        <begin position="363"/>
        <end position="473"/>
    </location>
</feature>
<evidence type="ECO:0000313" key="7">
    <source>
        <dbReference type="EMBL" id="TRY63620.1"/>
    </source>
</evidence>
<feature type="domain" description="SAND" evidence="6">
    <location>
        <begin position="286"/>
        <end position="368"/>
    </location>
</feature>
<organism evidence="7 8">
    <name type="scientific">Tigriopus californicus</name>
    <name type="common">Marine copepod</name>
    <dbReference type="NCBI Taxonomy" id="6832"/>
    <lineage>
        <taxon>Eukaryota</taxon>
        <taxon>Metazoa</taxon>
        <taxon>Ecdysozoa</taxon>
        <taxon>Arthropoda</taxon>
        <taxon>Crustacea</taxon>
        <taxon>Multicrustacea</taxon>
        <taxon>Hexanauplia</taxon>
        <taxon>Copepoda</taxon>
        <taxon>Harpacticoida</taxon>
        <taxon>Harpacticidae</taxon>
        <taxon>Tigriopus</taxon>
    </lineage>
</organism>
<keyword evidence="1" id="KW-0805">Transcription regulation</keyword>
<evidence type="ECO:0000313" key="8">
    <source>
        <dbReference type="Proteomes" id="UP000318571"/>
    </source>
</evidence>
<dbReference type="SUPFAM" id="SSF63763">
    <property type="entry name" value="SAND domain-like"/>
    <property type="match status" value="2"/>
</dbReference>
<feature type="domain" description="SAND" evidence="6">
    <location>
        <begin position="614"/>
        <end position="695"/>
    </location>
</feature>
<dbReference type="InterPro" id="IPR010919">
    <property type="entry name" value="SAND-like_dom_sf"/>
</dbReference>
<feature type="region of interest" description="Disordered" evidence="4">
    <location>
        <begin position="157"/>
        <end position="297"/>
    </location>
</feature>
<evidence type="ECO:0000259" key="6">
    <source>
        <dbReference type="PROSITE" id="PS50864"/>
    </source>
</evidence>
<evidence type="ECO:0000256" key="3">
    <source>
        <dbReference type="ARBA" id="ARBA00023242"/>
    </source>
</evidence>
<dbReference type="InterPro" id="IPR000770">
    <property type="entry name" value="SAND_dom"/>
</dbReference>
<evidence type="ECO:0000256" key="4">
    <source>
        <dbReference type="SAM" id="MobiDB-lite"/>
    </source>
</evidence>
<evidence type="ECO:0000256" key="1">
    <source>
        <dbReference type="ARBA" id="ARBA00023015"/>
    </source>
</evidence>
<keyword evidence="2" id="KW-0804">Transcription</keyword>
<dbReference type="Pfam" id="PF01342">
    <property type="entry name" value="SAND"/>
    <property type="match status" value="2"/>
</dbReference>
<dbReference type="SUPFAM" id="SSF54695">
    <property type="entry name" value="POZ domain"/>
    <property type="match status" value="1"/>
</dbReference>
<dbReference type="PROSITE" id="PS50097">
    <property type="entry name" value="BTB"/>
    <property type="match status" value="1"/>
</dbReference>
<feature type="domain" description="BTB" evidence="5">
    <location>
        <begin position="31"/>
        <end position="96"/>
    </location>
</feature>
<keyword evidence="8" id="KW-1185">Reference proteome</keyword>
<dbReference type="GO" id="GO:0003677">
    <property type="term" value="F:DNA binding"/>
    <property type="evidence" value="ECO:0007669"/>
    <property type="project" value="UniProtKB-KW"/>
</dbReference>
<dbReference type="InterPro" id="IPR000210">
    <property type="entry name" value="BTB/POZ_dom"/>
</dbReference>
<feature type="compositionally biased region" description="Acidic residues" evidence="4">
    <location>
        <begin position="393"/>
        <end position="436"/>
    </location>
</feature>
<dbReference type="GO" id="GO:0046872">
    <property type="term" value="F:metal ion binding"/>
    <property type="evidence" value="ECO:0007669"/>
    <property type="project" value="UniProtKB-KW"/>
</dbReference>
<dbReference type="Gene3D" id="3.10.390.10">
    <property type="entry name" value="SAND domain-like"/>
    <property type="match status" value="2"/>
</dbReference>
<accession>A0A553NDU9</accession>
<feature type="compositionally biased region" description="Basic residues" evidence="4">
    <location>
        <begin position="208"/>
        <end position="217"/>
    </location>
</feature>
<dbReference type="InterPro" id="IPR011333">
    <property type="entry name" value="SKP1/BTB/POZ_sf"/>
</dbReference>
<dbReference type="Pfam" id="PF00651">
    <property type="entry name" value="BTB"/>
    <property type="match status" value="1"/>
</dbReference>
<name>A0A553NDU9_TIGCA</name>
<sequence>MSEEIVLSDRNVPRQPLEDELTRLYSQGFLTDITLSTEDGKNFEAHRILLAARSQYFHSIVPRLKAEPVIFLKGIKGAHLDKILKFMYGTRVAVSKHQLKPILEVAKNLQVKGLQDVSASEVLSRQSVVSAGRFKPDSPLASPILAASKLAQSRQMQSTFDKTTLATFKSPMGRRGRTMMNGSPTPSDSEEQRGGGGGQESDDESGPRTRKGRRGRPPKKDKTVSKDKGKGDPYEFEEDDDKNEASQSGDEQDSNKRGWRYQSDRKRKGEEEGDGSERTGSPSQDEESGSAKKKRTISVKCKGNLADLYPTRFVSGVRGQCIKFKDQLMTPQEFEVACGGSGKKYLENIKTDYGPLKTLTASGMLRQLQGRAGRSESPPSRSPSKSSKRQRDNEEEGNEEDDEDGEEDEDTEERQEETNEEEEAEEEEDEEEEVESEVMQQQEMVEEQEKDTQTDGLIIRGKKKKKKHRDDWKKHLTTHLKTEVIMHNEHQPHHLQPIMFSGSNDPLGLMTSMPQPTFAAPNIMDQPPKISPANLIHEHHQQQQQTQTLYVMSPHPSMTPQHHAFAPPMSPMPHNPPTPIPSFSMPVVSNAQPTFAKPLTPIPSTQSQMSQMGMSGMGSSRIGNILNVRCKSTTAILVASKYESGSKGKCIQLGDEWLTPNEFEDRAGSKAKKYLSSIKCMGRPLRVYVNSGELRGANPPPQPKSKQKQLKQMPHSHQQAIAPAPLQGPSLTPTHISNAPSMPHGLIMSGNQTPILFNQTSMASSMIGNQPINLPMTFALASPLEVRQNVSQPM</sequence>
<reference evidence="7 8" key="1">
    <citation type="journal article" date="2018" name="Nat. Ecol. Evol.">
        <title>Genomic signatures of mitonuclear coevolution across populations of Tigriopus californicus.</title>
        <authorList>
            <person name="Barreto F.S."/>
            <person name="Watson E.T."/>
            <person name="Lima T.G."/>
            <person name="Willett C.S."/>
            <person name="Edmands S."/>
            <person name="Li W."/>
            <person name="Burton R.S."/>
        </authorList>
    </citation>
    <scope>NUCLEOTIDE SEQUENCE [LARGE SCALE GENOMIC DNA]</scope>
    <source>
        <strain evidence="7 8">San Diego</strain>
    </source>
</reference>
<feature type="compositionally biased region" description="Low complexity" evidence="4">
    <location>
        <begin position="375"/>
        <end position="385"/>
    </location>
</feature>
<feature type="compositionally biased region" description="Basic and acidic residues" evidence="4">
    <location>
        <begin position="218"/>
        <end position="233"/>
    </location>
</feature>
<keyword evidence="3" id="KW-0539">Nucleus</keyword>
<dbReference type="Gene3D" id="3.30.710.10">
    <property type="entry name" value="Potassium Channel Kv1.1, Chain A"/>
    <property type="match status" value="1"/>
</dbReference>
<feature type="region of interest" description="Disordered" evidence="4">
    <location>
        <begin position="691"/>
        <end position="715"/>
    </location>
</feature>
<dbReference type="Proteomes" id="UP000318571">
    <property type="component" value="Chromosome 10"/>
</dbReference>
<evidence type="ECO:0000259" key="5">
    <source>
        <dbReference type="PROSITE" id="PS50097"/>
    </source>
</evidence>
<comment type="caution">
    <text evidence="7">The sequence shown here is derived from an EMBL/GenBank/DDBJ whole genome shotgun (WGS) entry which is preliminary data.</text>
</comment>
<dbReference type="OMA" id="IQLGDEW"/>
<protein>
    <recommendedName>
        <fullName evidence="9">BTB domain-containing protein</fullName>
    </recommendedName>
</protein>
<feature type="compositionally biased region" description="Polar residues" evidence="4">
    <location>
        <begin position="157"/>
        <end position="167"/>
    </location>
</feature>
<dbReference type="OrthoDB" id="6342663at2759"/>
<dbReference type="AlphaFoldDB" id="A0A553NDU9"/>
<dbReference type="PANTHER" id="PTHR10417">
    <property type="entry name" value="GLUCOCORTICOID MODULATORY ELEMENT-BINDING PROTEIN"/>
    <property type="match status" value="1"/>
</dbReference>
<proteinExistence type="predicted"/>
<dbReference type="SMART" id="SM00258">
    <property type="entry name" value="SAND"/>
    <property type="match status" value="2"/>
</dbReference>
<dbReference type="SMART" id="SM00225">
    <property type="entry name" value="BTB"/>
    <property type="match status" value="1"/>
</dbReference>